<proteinExistence type="predicted"/>
<evidence type="ECO:0000256" key="2">
    <source>
        <dbReference type="SAM" id="MobiDB-lite"/>
    </source>
</evidence>
<reference evidence="5" key="1">
    <citation type="submission" date="2016-06" db="UniProtKB">
        <authorList>
            <consortium name="WormBaseParasite"/>
        </authorList>
    </citation>
    <scope>IDENTIFICATION</scope>
</reference>
<dbReference type="Proteomes" id="UP000271098">
    <property type="component" value="Unassembled WGS sequence"/>
</dbReference>
<sequence length="426" mass="48576">MDEQSDQEDSLHALEADTGGSVTGTNSVLERLREKLERRETTIENLRQKVDMMQRSMAAQREEINRLKNLQNSQGLQNPRISLPFELIKMIFYLCDARTRCRVCCINKSNVKTLLVESSTMRLLDRCNKIPLEEGFFALLRKLETVKLCSIRDNLSLLYTLSDFLMLPNLRTLHIRESLAPFEVPPLDQICAPIQDLRICTHRIRARHLLAICRALATTVRRLELLLTVIVPEGAGTAENRTAAVVEIAEAMTSMEKLSHLTLARTFLKASTTERVLSLLKMFHSLNTITFEAFSLADVVQLANVHLLPTTKRVIITESVRIGPSWYPLSGPLEFFDVFNDERMPVLNEVCRRIQRELTLQFGRLRGFGPATVSLQLGLVRVLANKMSPLRTGIRKGDYRVFLWKGRILTRSEYLKMNLIDTDGLP</sequence>
<evidence type="ECO:0000256" key="1">
    <source>
        <dbReference type="SAM" id="Coils"/>
    </source>
</evidence>
<dbReference type="OrthoDB" id="5821280at2759"/>
<dbReference type="EMBL" id="UYRT01084192">
    <property type="protein sequence ID" value="VDN28488.1"/>
    <property type="molecule type" value="Genomic_DNA"/>
</dbReference>
<dbReference type="AlphaFoldDB" id="A0A183E715"/>
<protein>
    <submittedName>
        <fullName evidence="5">F-box domain-containing protein</fullName>
    </submittedName>
</protein>
<evidence type="ECO:0000313" key="4">
    <source>
        <dbReference type="Proteomes" id="UP000271098"/>
    </source>
</evidence>
<evidence type="ECO:0000313" key="5">
    <source>
        <dbReference type="WBParaSite" id="GPUH_0001677801-mRNA-1"/>
    </source>
</evidence>
<keyword evidence="4" id="KW-1185">Reference proteome</keyword>
<reference evidence="3 4" key="2">
    <citation type="submission" date="2018-11" db="EMBL/GenBank/DDBJ databases">
        <authorList>
            <consortium name="Pathogen Informatics"/>
        </authorList>
    </citation>
    <scope>NUCLEOTIDE SEQUENCE [LARGE SCALE GENOMIC DNA]</scope>
</reference>
<dbReference type="WBParaSite" id="GPUH_0001677801-mRNA-1">
    <property type="protein sequence ID" value="GPUH_0001677801-mRNA-1"/>
    <property type="gene ID" value="GPUH_0001677801"/>
</dbReference>
<gene>
    <name evidence="3" type="ORF">GPUH_LOCUS16756</name>
</gene>
<feature type="coiled-coil region" evidence="1">
    <location>
        <begin position="29"/>
        <end position="70"/>
    </location>
</feature>
<feature type="region of interest" description="Disordered" evidence="2">
    <location>
        <begin position="1"/>
        <end position="27"/>
    </location>
</feature>
<keyword evidence="1" id="KW-0175">Coiled coil</keyword>
<evidence type="ECO:0000313" key="3">
    <source>
        <dbReference type="EMBL" id="VDN28488.1"/>
    </source>
</evidence>
<name>A0A183E715_9BILA</name>
<organism evidence="5">
    <name type="scientific">Gongylonema pulchrum</name>
    <dbReference type="NCBI Taxonomy" id="637853"/>
    <lineage>
        <taxon>Eukaryota</taxon>
        <taxon>Metazoa</taxon>
        <taxon>Ecdysozoa</taxon>
        <taxon>Nematoda</taxon>
        <taxon>Chromadorea</taxon>
        <taxon>Rhabditida</taxon>
        <taxon>Spirurina</taxon>
        <taxon>Spiruromorpha</taxon>
        <taxon>Spiruroidea</taxon>
        <taxon>Gongylonematidae</taxon>
        <taxon>Gongylonema</taxon>
    </lineage>
</organism>
<accession>A0A183E715</accession>